<dbReference type="PROSITE" id="PS51257">
    <property type="entry name" value="PROKAR_LIPOPROTEIN"/>
    <property type="match status" value="1"/>
</dbReference>
<dbReference type="Proteomes" id="UP001602245">
    <property type="component" value="Unassembled WGS sequence"/>
</dbReference>
<keyword evidence="4" id="KW-1185">Reference proteome</keyword>
<feature type="domain" description="Septum formation-related" evidence="2">
    <location>
        <begin position="84"/>
        <end position="254"/>
    </location>
</feature>
<evidence type="ECO:0000313" key="4">
    <source>
        <dbReference type="Proteomes" id="UP001602245"/>
    </source>
</evidence>
<evidence type="ECO:0000256" key="1">
    <source>
        <dbReference type="SAM" id="SignalP"/>
    </source>
</evidence>
<dbReference type="EMBL" id="JBIAZU010000006">
    <property type="protein sequence ID" value="MFF5294799.1"/>
    <property type="molecule type" value="Genomic_DNA"/>
</dbReference>
<evidence type="ECO:0000259" key="2">
    <source>
        <dbReference type="Pfam" id="PF13845"/>
    </source>
</evidence>
<dbReference type="InterPro" id="IPR026004">
    <property type="entry name" value="Septum_form"/>
</dbReference>
<protein>
    <submittedName>
        <fullName evidence="3">Septum formation family protein</fullName>
    </submittedName>
</protein>
<comment type="caution">
    <text evidence="3">The sequence shown here is derived from an EMBL/GenBank/DDBJ whole genome shotgun (WGS) entry which is preliminary data.</text>
</comment>
<feature type="chain" id="PRO_5047109864" evidence="1">
    <location>
        <begin position="21"/>
        <end position="282"/>
    </location>
</feature>
<sequence length="282" mass="29547">MRRRWLVAVAGVAALAGCSATPSGVDGDITDDWKPMAAATQFKPQGGTCHSDLVQNATADNDDPVPCSSSHLAETVAVPALAQRSAAQAFAACSKAATAFLGGDWRTGWVVLQPVLPSKAAWTGGARWVRCDVAETSPVDGALVHRTGSMKGSVRAGGKLRMGCANPTIAGDTVSQMHPVACASSHTAEFAGLFATKRAKSSDLSGEELAKGCDSAIAKFTGLADDDSLPSRIGWLGFPPDDTAWQMGDRAIRCFLWLNGERMTGSYRNAGPGKLKIHYARR</sequence>
<dbReference type="Pfam" id="PF13845">
    <property type="entry name" value="Septum_form"/>
    <property type="match status" value="1"/>
</dbReference>
<keyword evidence="1" id="KW-0732">Signal</keyword>
<feature type="signal peptide" evidence="1">
    <location>
        <begin position="1"/>
        <end position="20"/>
    </location>
</feature>
<organism evidence="3 4">
    <name type="scientific">Paractinoplanes globisporus</name>
    <dbReference type="NCBI Taxonomy" id="113565"/>
    <lineage>
        <taxon>Bacteria</taxon>
        <taxon>Bacillati</taxon>
        <taxon>Actinomycetota</taxon>
        <taxon>Actinomycetes</taxon>
        <taxon>Micromonosporales</taxon>
        <taxon>Micromonosporaceae</taxon>
        <taxon>Paractinoplanes</taxon>
    </lineage>
</organism>
<name>A0ABW6WNF4_9ACTN</name>
<reference evidence="3 4" key="1">
    <citation type="submission" date="2024-10" db="EMBL/GenBank/DDBJ databases">
        <title>The Natural Products Discovery Center: Release of the First 8490 Sequenced Strains for Exploring Actinobacteria Biosynthetic Diversity.</title>
        <authorList>
            <person name="Kalkreuter E."/>
            <person name="Kautsar S.A."/>
            <person name="Yang D."/>
            <person name="Bader C.D."/>
            <person name="Teijaro C.N."/>
            <person name="Fluegel L."/>
            <person name="Davis C.M."/>
            <person name="Simpson J.R."/>
            <person name="Lauterbach L."/>
            <person name="Steele A.D."/>
            <person name="Gui C."/>
            <person name="Meng S."/>
            <person name="Li G."/>
            <person name="Viehrig K."/>
            <person name="Ye F."/>
            <person name="Su P."/>
            <person name="Kiefer A.F."/>
            <person name="Nichols A."/>
            <person name="Cepeda A.J."/>
            <person name="Yan W."/>
            <person name="Fan B."/>
            <person name="Jiang Y."/>
            <person name="Adhikari A."/>
            <person name="Zheng C.-J."/>
            <person name="Schuster L."/>
            <person name="Cowan T.M."/>
            <person name="Smanski M.J."/>
            <person name="Chevrette M.G."/>
            <person name="De Carvalho L.P.S."/>
            <person name="Shen B."/>
        </authorList>
    </citation>
    <scope>NUCLEOTIDE SEQUENCE [LARGE SCALE GENOMIC DNA]</scope>
    <source>
        <strain evidence="3 4">NPDC000087</strain>
    </source>
</reference>
<proteinExistence type="predicted"/>
<dbReference type="RefSeq" id="WP_020517542.1">
    <property type="nucleotide sequence ID" value="NZ_JBIAZU010000006.1"/>
</dbReference>
<evidence type="ECO:0000313" key="3">
    <source>
        <dbReference type="EMBL" id="MFF5294799.1"/>
    </source>
</evidence>
<accession>A0ABW6WNF4</accession>
<gene>
    <name evidence="3" type="ORF">ACFY35_35610</name>
</gene>